<evidence type="ECO:0000313" key="2">
    <source>
        <dbReference type="Proteomes" id="UP001177021"/>
    </source>
</evidence>
<gene>
    <name evidence="1" type="ORF">MILVUS5_LOCUS9802</name>
</gene>
<protein>
    <submittedName>
        <fullName evidence="1">Uncharacterized protein</fullName>
    </submittedName>
</protein>
<dbReference type="Proteomes" id="UP001177021">
    <property type="component" value="Unassembled WGS sequence"/>
</dbReference>
<evidence type="ECO:0000313" key="1">
    <source>
        <dbReference type="EMBL" id="CAJ2639853.1"/>
    </source>
</evidence>
<name>A0ACB0J729_TRIPR</name>
<sequence length="154" mass="17008">MADRMKSKFLRKDSTDDSVRDHGHCKSVLEGKKASDNSQTSTVTSATLLARPFASQQSSDGVLSGYHKQASNLGQRALLSTLAFAAEHESGIKMKCPTGVSPYDCRYCTHDVLYDNKFAKVYIFLIEDFSIHCPYSNICNILVSGSDLNFEVIN</sequence>
<dbReference type="EMBL" id="CASHSV030000024">
    <property type="protein sequence ID" value="CAJ2639853.1"/>
    <property type="molecule type" value="Genomic_DNA"/>
</dbReference>
<organism evidence="1 2">
    <name type="scientific">Trifolium pratense</name>
    <name type="common">Red clover</name>
    <dbReference type="NCBI Taxonomy" id="57577"/>
    <lineage>
        <taxon>Eukaryota</taxon>
        <taxon>Viridiplantae</taxon>
        <taxon>Streptophyta</taxon>
        <taxon>Embryophyta</taxon>
        <taxon>Tracheophyta</taxon>
        <taxon>Spermatophyta</taxon>
        <taxon>Magnoliopsida</taxon>
        <taxon>eudicotyledons</taxon>
        <taxon>Gunneridae</taxon>
        <taxon>Pentapetalae</taxon>
        <taxon>rosids</taxon>
        <taxon>fabids</taxon>
        <taxon>Fabales</taxon>
        <taxon>Fabaceae</taxon>
        <taxon>Papilionoideae</taxon>
        <taxon>50 kb inversion clade</taxon>
        <taxon>NPAAA clade</taxon>
        <taxon>Hologalegina</taxon>
        <taxon>IRL clade</taxon>
        <taxon>Trifolieae</taxon>
        <taxon>Trifolium</taxon>
    </lineage>
</organism>
<reference evidence="1" key="1">
    <citation type="submission" date="2023-10" db="EMBL/GenBank/DDBJ databases">
        <authorList>
            <person name="Rodriguez Cubillos JULIANA M."/>
            <person name="De Vega J."/>
        </authorList>
    </citation>
    <scope>NUCLEOTIDE SEQUENCE</scope>
</reference>
<proteinExistence type="predicted"/>
<accession>A0ACB0J729</accession>
<comment type="caution">
    <text evidence="1">The sequence shown here is derived from an EMBL/GenBank/DDBJ whole genome shotgun (WGS) entry which is preliminary data.</text>
</comment>
<keyword evidence="2" id="KW-1185">Reference proteome</keyword>